<feature type="signal peptide" evidence="1">
    <location>
        <begin position="1"/>
        <end position="19"/>
    </location>
</feature>
<geneLocation type="plasmid" evidence="2">
    <name>pAm08CD7339</name>
</geneLocation>
<feature type="chain" id="PRO_5030168050" evidence="1">
    <location>
        <begin position="20"/>
        <end position="153"/>
    </location>
</feature>
<accession>D3INY5</accession>
<dbReference type="AlphaFoldDB" id="D3INY5"/>
<dbReference type="PATRIC" id="fig|562.7061.peg.21"/>
<reference evidence="2" key="1">
    <citation type="submission" date="2009-05" db="EMBL/GenBank/DDBJ databases">
        <authorList>
            <person name="Yu C."/>
            <person name="Tan X."/>
            <person name="Chen Q."/>
            <person name="Luo M."/>
            <person name="Zhang Y."/>
        </authorList>
    </citation>
    <scope>NUCLEOTIDE SEQUENCE</scope>
    <source>
        <plasmid evidence="2">pAm08CD7339</plasmid>
    </source>
</reference>
<dbReference type="EMBL" id="GQ149345">
    <property type="protein sequence ID" value="ADB79817.1"/>
    <property type="molecule type" value="Genomic_DNA"/>
</dbReference>
<sequence length="153" mass="17079">MKKKLLAALILLTSTNAMALNQWITDNKNGNPMVISEQGKLLITVAYSSSNFENIYIYPLYEDNVCKSNNYRPKQAKSAKFNGVLVQLADACMNGAHYFYPITDQGINFVINQFFNSTSVYINQENFSENISAQGFSRAMSTFRNMGNSTGGL</sequence>
<proteinExistence type="predicted"/>
<organism evidence="2">
    <name type="scientific">Escherichia coli</name>
    <dbReference type="NCBI Taxonomy" id="562"/>
    <lineage>
        <taxon>Bacteria</taxon>
        <taxon>Pseudomonadati</taxon>
        <taxon>Pseudomonadota</taxon>
        <taxon>Gammaproteobacteria</taxon>
        <taxon>Enterobacterales</taxon>
        <taxon>Enterobacteriaceae</taxon>
        <taxon>Escherichia</taxon>
    </lineage>
</organism>
<evidence type="ECO:0000313" key="2">
    <source>
        <dbReference type="EMBL" id="ADB79817.1"/>
    </source>
</evidence>
<keyword evidence="1" id="KW-0732">Signal</keyword>
<protein>
    <submittedName>
        <fullName evidence="2">Uncharacterized protein</fullName>
    </submittedName>
</protein>
<name>D3INY5_ECOLX</name>
<dbReference type="RefSeq" id="WP_015058871.1">
    <property type="nucleotide sequence ID" value="NC_019054.1"/>
</dbReference>
<keyword evidence="2" id="KW-0614">Plasmid</keyword>
<evidence type="ECO:0000256" key="1">
    <source>
        <dbReference type="SAM" id="SignalP"/>
    </source>
</evidence>